<proteinExistence type="predicted"/>
<evidence type="ECO:0000313" key="1">
    <source>
        <dbReference type="EMBL" id="CAG8563063.1"/>
    </source>
</evidence>
<keyword evidence="2" id="KW-1185">Reference proteome</keyword>
<name>A0ACA9M4B9_9GLOM</name>
<accession>A0ACA9M4B9</accession>
<comment type="caution">
    <text evidence="1">The sequence shown here is derived from an EMBL/GenBank/DDBJ whole genome shotgun (WGS) entry which is preliminary data.</text>
</comment>
<sequence length="203" mass="22659">MPNTSTTKQDRKVKKARTLDTNKASNDGAENKENIDFAKVSQNTTQNADNNNSKDLNIKQVVTDTRTESETTKETTVAREKNTSLAPQDNTRQNLAKQTEHVADNNHVSDQQAEPEGHVTDNGHEMDLADDQSNPANPYVTNEEHNMNIEKLEKISASTTTKMDEEVEPELAWAEMAEAENQFAQSQTIQIESPDMETSPTQN</sequence>
<evidence type="ECO:0000313" key="2">
    <source>
        <dbReference type="Proteomes" id="UP000789702"/>
    </source>
</evidence>
<feature type="non-terminal residue" evidence="1">
    <location>
        <position position="203"/>
    </location>
</feature>
<gene>
    <name evidence="1" type="ORF">DHETER_LOCUS5733</name>
</gene>
<dbReference type="Proteomes" id="UP000789702">
    <property type="component" value="Unassembled WGS sequence"/>
</dbReference>
<reference evidence="1" key="1">
    <citation type="submission" date="2021-06" db="EMBL/GenBank/DDBJ databases">
        <authorList>
            <person name="Kallberg Y."/>
            <person name="Tangrot J."/>
            <person name="Rosling A."/>
        </authorList>
    </citation>
    <scope>NUCLEOTIDE SEQUENCE</scope>
    <source>
        <strain evidence="1">IL203A</strain>
    </source>
</reference>
<protein>
    <submittedName>
        <fullName evidence="1">10873_t:CDS:1</fullName>
    </submittedName>
</protein>
<organism evidence="1 2">
    <name type="scientific">Dentiscutata heterogama</name>
    <dbReference type="NCBI Taxonomy" id="1316150"/>
    <lineage>
        <taxon>Eukaryota</taxon>
        <taxon>Fungi</taxon>
        <taxon>Fungi incertae sedis</taxon>
        <taxon>Mucoromycota</taxon>
        <taxon>Glomeromycotina</taxon>
        <taxon>Glomeromycetes</taxon>
        <taxon>Diversisporales</taxon>
        <taxon>Gigasporaceae</taxon>
        <taxon>Dentiscutata</taxon>
    </lineage>
</organism>
<dbReference type="EMBL" id="CAJVPU010006634">
    <property type="protein sequence ID" value="CAG8563063.1"/>
    <property type="molecule type" value="Genomic_DNA"/>
</dbReference>